<comment type="catalytic activity">
    <reaction evidence="7">
        <text>L-aspartate + 2-oxoglutarate = oxaloacetate + L-glutamate</text>
        <dbReference type="Rhea" id="RHEA:21824"/>
        <dbReference type="ChEBI" id="CHEBI:16452"/>
        <dbReference type="ChEBI" id="CHEBI:16810"/>
        <dbReference type="ChEBI" id="CHEBI:29985"/>
        <dbReference type="ChEBI" id="CHEBI:29991"/>
        <dbReference type="EC" id="2.6.1.1"/>
    </reaction>
</comment>
<proteinExistence type="inferred from homology"/>
<protein>
    <recommendedName>
        <fullName evidence="7">Aspartate aminotransferase</fullName>
        <ecNumber evidence="7">2.6.1.1</ecNumber>
    </recommendedName>
</protein>
<dbReference type="RefSeq" id="XP_062792907.1">
    <property type="nucleotide sequence ID" value="XM_062936856.1"/>
</dbReference>
<name>A0ABZ1D2C2_9TREE</name>
<dbReference type="EMBL" id="CP141887">
    <property type="protein sequence ID" value="WRT68167.1"/>
    <property type="molecule type" value="Genomic_DNA"/>
</dbReference>
<comment type="similarity">
    <text evidence="2">Belongs to the class-I pyridoxal-phosphate-dependent aminotransferase family.</text>
</comment>
<evidence type="ECO:0000256" key="8">
    <source>
        <dbReference type="SAM" id="Coils"/>
    </source>
</evidence>
<evidence type="ECO:0000256" key="1">
    <source>
        <dbReference type="ARBA" id="ARBA00001933"/>
    </source>
</evidence>
<evidence type="ECO:0000256" key="3">
    <source>
        <dbReference type="ARBA" id="ARBA00011738"/>
    </source>
</evidence>
<comment type="cofactor">
    <cofactor evidence="1">
        <name>pyridoxal 5'-phosphate</name>
        <dbReference type="ChEBI" id="CHEBI:597326"/>
    </cofactor>
</comment>
<evidence type="ECO:0000256" key="5">
    <source>
        <dbReference type="ARBA" id="ARBA00022679"/>
    </source>
</evidence>
<dbReference type="InterPro" id="IPR004839">
    <property type="entry name" value="Aminotransferase_I/II_large"/>
</dbReference>
<evidence type="ECO:0000259" key="9">
    <source>
        <dbReference type="Pfam" id="PF00155"/>
    </source>
</evidence>
<dbReference type="PROSITE" id="PS00105">
    <property type="entry name" value="AA_TRANSFER_CLASS_1"/>
    <property type="match status" value="1"/>
</dbReference>
<evidence type="ECO:0000256" key="7">
    <source>
        <dbReference type="RuleBase" id="RU000480"/>
    </source>
</evidence>
<keyword evidence="5 7" id="KW-0808">Transferase</keyword>
<keyword evidence="11" id="KW-1185">Reference proteome</keyword>
<comment type="miscellaneous">
    <text evidence="7">In eukaryotes there are cytoplasmic, mitochondrial and chloroplastic isozymes.</text>
</comment>
<keyword evidence="6" id="KW-0663">Pyridoxal phosphate</keyword>
<organism evidence="10 11">
    <name type="scientific">Kwoniella shivajii</name>
    <dbReference type="NCBI Taxonomy" id="564305"/>
    <lineage>
        <taxon>Eukaryota</taxon>
        <taxon>Fungi</taxon>
        <taxon>Dikarya</taxon>
        <taxon>Basidiomycota</taxon>
        <taxon>Agaricomycotina</taxon>
        <taxon>Tremellomycetes</taxon>
        <taxon>Tremellales</taxon>
        <taxon>Cryptococcaceae</taxon>
        <taxon>Kwoniella</taxon>
    </lineage>
</organism>
<dbReference type="InterPro" id="IPR000796">
    <property type="entry name" value="Asp_trans"/>
</dbReference>
<evidence type="ECO:0000256" key="4">
    <source>
        <dbReference type="ARBA" id="ARBA00022576"/>
    </source>
</evidence>
<accession>A0ABZ1D2C2</accession>
<keyword evidence="4 7" id="KW-0032">Aminotransferase</keyword>
<sequence length="379" mass="42231">MFALVTRFNADSDPIKVNLAPGTYKDPEGKPWVLPALQKAAEILLDTPTYNHEYLGIQGHLEFLRLAAQLTLGSSVSAVASLQTVGGTGACHIGAVFLKKLYDHTNKPLQVFISDPSWENHHAVFQHVGLQTRTYSMYDTQTKELDFVAMKATISAALEGSVIVLHACAHNPTGCDPSPEQWDELALLFKERELIAFFDSAYQGSIETFLRGDVQLLVAQSFSKNAGMYGERLGALHVPCPTSRAADHVVDILKAITRREISTPPRFAADLMTIVMSNPELFQEWTEDIRTMSNRLSDMRKELVETLRRLGTPGDWTHITKQRGMFSFTGLTAAQTRYLTDRCHIYLPPSGRLSVTGLTRLNMGYVTKSIDFAVRNIRE</sequence>
<dbReference type="Pfam" id="PF00155">
    <property type="entry name" value="Aminotran_1_2"/>
    <property type="match status" value="1"/>
</dbReference>
<comment type="subunit">
    <text evidence="3 7">Homodimer.</text>
</comment>
<evidence type="ECO:0000313" key="11">
    <source>
        <dbReference type="Proteomes" id="UP001329825"/>
    </source>
</evidence>
<reference evidence="10 11" key="1">
    <citation type="submission" date="2024-01" db="EMBL/GenBank/DDBJ databases">
        <title>Comparative genomics of Cryptococcus and Kwoniella reveals pathogenesis evolution and contrasting modes of karyotype evolution via chromosome fusion or intercentromeric recombination.</title>
        <authorList>
            <person name="Coelho M.A."/>
            <person name="David-Palma M."/>
            <person name="Shea T."/>
            <person name="Bowers K."/>
            <person name="McGinley-Smith S."/>
            <person name="Mohammad A.W."/>
            <person name="Gnirke A."/>
            <person name="Yurkov A.M."/>
            <person name="Nowrousian M."/>
            <person name="Sun S."/>
            <person name="Cuomo C.A."/>
            <person name="Heitman J."/>
        </authorList>
    </citation>
    <scope>NUCLEOTIDE SEQUENCE [LARGE SCALE GENOMIC DNA]</scope>
    <source>
        <strain evidence="10">CBS 11374</strain>
    </source>
</reference>
<dbReference type="Gene3D" id="3.40.640.10">
    <property type="entry name" value="Type I PLP-dependent aspartate aminotransferase-like (Major domain)"/>
    <property type="match status" value="1"/>
</dbReference>
<evidence type="ECO:0000256" key="2">
    <source>
        <dbReference type="ARBA" id="ARBA00007441"/>
    </source>
</evidence>
<evidence type="ECO:0000313" key="10">
    <source>
        <dbReference type="EMBL" id="WRT68167.1"/>
    </source>
</evidence>
<feature type="coiled-coil region" evidence="8">
    <location>
        <begin position="282"/>
        <end position="309"/>
    </location>
</feature>
<dbReference type="PANTHER" id="PTHR11879">
    <property type="entry name" value="ASPARTATE AMINOTRANSFERASE"/>
    <property type="match status" value="1"/>
</dbReference>
<keyword evidence="8" id="KW-0175">Coiled coil</keyword>
<gene>
    <name evidence="10" type="ORF">IL334_005142</name>
</gene>
<dbReference type="InterPro" id="IPR015422">
    <property type="entry name" value="PyrdxlP-dep_Trfase_small"/>
</dbReference>
<dbReference type="EC" id="2.6.1.1" evidence="7"/>
<dbReference type="CDD" id="cd00609">
    <property type="entry name" value="AAT_like"/>
    <property type="match status" value="1"/>
</dbReference>
<dbReference type="InterPro" id="IPR004838">
    <property type="entry name" value="NHTrfase_class1_PyrdxlP-BS"/>
</dbReference>
<dbReference type="Gene3D" id="3.90.1150.10">
    <property type="entry name" value="Aspartate Aminotransferase, domain 1"/>
    <property type="match status" value="1"/>
</dbReference>
<dbReference type="PANTHER" id="PTHR11879:SF55">
    <property type="entry name" value="GLUTAMATE OXALOACETATE TRANSAMINASE 1, ISOFORM B"/>
    <property type="match status" value="1"/>
</dbReference>
<dbReference type="Proteomes" id="UP001329825">
    <property type="component" value="Chromosome 7"/>
</dbReference>
<dbReference type="InterPro" id="IPR015424">
    <property type="entry name" value="PyrdxlP-dep_Trfase"/>
</dbReference>
<dbReference type="PRINTS" id="PR00799">
    <property type="entry name" value="TRANSAMINASE"/>
</dbReference>
<dbReference type="InterPro" id="IPR015421">
    <property type="entry name" value="PyrdxlP-dep_Trfase_major"/>
</dbReference>
<feature type="domain" description="Aminotransferase class I/classII large" evidence="9">
    <location>
        <begin position="15"/>
        <end position="368"/>
    </location>
</feature>
<evidence type="ECO:0000256" key="6">
    <source>
        <dbReference type="ARBA" id="ARBA00022898"/>
    </source>
</evidence>
<dbReference type="SUPFAM" id="SSF53383">
    <property type="entry name" value="PLP-dependent transferases"/>
    <property type="match status" value="1"/>
</dbReference>
<dbReference type="GeneID" id="87957273"/>